<dbReference type="Proteomes" id="UP000231247">
    <property type="component" value="Segment"/>
</dbReference>
<reference evidence="1 2" key="1">
    <citation type="submission" date="2015-06" db="EMBL/GenBank/DDBJ databases">
        <authorList>
            <person name="Allen E.A."/>
            <person name="Cruz J.Y."/>
            <person name="Diehl T.R."/>
            <person name="Dittrich D.J."/>
            <person name="Forsyth M.H."/>
            <person name="Gray V.C."/>
            <person name="Innis A.M."/>
            <person name="Jenkins N.D."/>
            <person name="Marable D.L."/>
            <person name="Martinez F.L."/>
            <person name="Mason D.V."/>
            <person name="Raheem B.D."/>
            <person name="Saha M.S."/>
            <person name="Sartor C.S."/>
            <person name="Tabassum S."/>
            <person name="Whitaker A.L."/>
            <person name="Delesalle V.A."/>
            <person name="Bradley K.W."/>
            <person name="Asai D.J."/>
            <person name="Bowman C.A."/>
            <person name="Russell D.A."/>
            <person name="Pope W.H."/>
            <person name="Jacobs-Sera D."/>
            <person name="Hendrix R.W."/>
            <person name="Hatfull G.F."/>
        </authorList>
    </citation>
    <scope>NUCLEOTIDE SEQUENCE [LARGE SCALE GENOMIC DNA]</scope>
</reference>
<proteinExistence type="predicted"/>
<evidence type="ECO:0000313" key="2">
    <source>
        <dbReference type="Proteomes" id="UP000231247"/>
    </source>
</evidence>
<gene>
    <name evidence="1" type="ORF">SEA_KINBOTE_31</name>
</gene>
<protein>
    <submittedName>
        <fullName evidence="1">Uncharacterized protein</fullName>
    </submittedName>
</protein>
<dbReference type="EMBL" id="KT222940">
    <property type="protein sequence ID" value="AKQ07807.1"/>
    <property type="molecule type" value="Genomic_DNA"/>
</dbReference>
<accession>A0A0H4TKA0</accession>
<organism evidence="1 2">
    <name type="scientific">Mycobacterium phage Kinbote</name>
    <dbReference type="NCBI Taxonomy" id="1679527"/>
    <lineage>
        <taxon>Viruses</taxon>
        <taxon>Duplodnaviria</taxon>
        <taxon>Heunggongvirae</taxon>
        <taxon>Uroviricota</taxon>
        <taxon>Caudoviricetes</taxon>
        <taxon>Gilesvirus</taxon>
        <taxon>Gilesvirus giles</taxon>
    </lineage>
</organism>
<sequence length="47" mass="5548">MTRTPQRTPPVPPEARCIICDRPVIDHTWRHPATMIDHVLTQLLYRD</sequence>
<name>A0A0H4TKA0_9CAUD</name>
<evidence type="ECO:0000313" key="1">
    <source>
        <dbReference type="EMBL" id="AKQ07807.1"/>
    </source>
</evidence>